<keyword evidence="2" id="KW-1185">Reference proteome</keyword>
<evidence type="ECO:0000313" key="2">
    <source>
        <dbReference type="Proteomes" id="UP001336250"/>
    </source>
</evidence>
<evidence type="ECO:0008006" key="3">
    <source>
        <dbReference type="Google" id="ProtNLM"/>
    </source>
</evidence>
<comment type="caution">
    <text evidence="1">The sequence shown here is derived from an EMBL/GenBank/DDBJ whole genome shotgun (WGS) entry which is preliminary data.</text>
</comment>
<organism evidence="1 2">
    <name type="scientific">Aquincola agrisoli</name>
    <dbReference type="NCBI Taxonomy" id="3119538"/>
    <lineage>
        <taxon>Bacteria</taxon>
        <taxon>Pseudomonadati</taxon>
        <taxon>Pseudomonadota</taxon>
        <taxon>Betaproteobacteria</taxon>
        <taxon>Burkholderiales</taxon>
        <taxon>Sphaerotilaceae</taxon>
        <taxon>Aquincola</taxon>
    </lineage>
</organism>
<evidence type="ECO:0000313" key="1">
    <source>
        <dbReference type="EMBL" id="MEF7615936.1"/>
    </source>
</evidence>
<dbReference type="EMBL" id="JAZIBG010000036">
    <property type="protein sequence ID" value="MEF7615936.1"/>
    <property type="molecule type" value="Genomic_DNA"/>
</dbReference>
<reference evidence="1 2" key="1">
    <citation type="submission" date="2024-02" db="EMBL/GenBank/DDBJ databases">
        <title>Genome sequence of Aquincola sp. MAHUQ-54.</title>
        <authorList>
            <person name="Huq M.A."/>
        </authorList>
    </citation>
    <scope>NUCLEOTIDE SEQUENCE [LARGE SCALE GENOMIC DNA]</scope>
    <source>
        <strain evidence="1 2">MAHUQ-54</strain>
    </source>
</reference>
<dbReference type="AlphaFoldDB" id="A0AAW9QF46"/>
<accession>A0AAW9QF46</accession>
<name>A0AAW9QF46_9BURK</name>
<sequence length="360" mass="39863">MTRKLFRPGGELGVRDLGGDRYKMSIAVPKDADGRIARECPDQQCSPGYFKVTPGTGITNHHGRAYCPCCRCAAEPNDFATREQQRYAKDLVMREVQKNVNGVIKDALGLGTNGRRKFGGGLISFEMSLKESPLPHVRRPFEDEVRRDVVCPHCTLDQTVFGLAVWCADCGADIFVEHVDAEIAVVRRMLDDVQRRRELLGRRVAAKDLENCVEDGVSLFEAAMRALARVGLKERGISAEDADQRVSKLGNAFQNIGRTRQQLADLFSIPFPETGPWTILAAAFEKRHPIAHNLGVVDRKYLERAQAAERHGREVRITAAEIETMLAAIREAVAFVHSGIRSLAATDAQPDQAAEQLSSE</sequence>
<protein>
    <recommendedName>
        <fullName evidence="3">HEPN domain-containing protein</fullName>
    </recommendedName>
</protein>
<gene>
    <name evidence="1" type="ORF">V4F39_18620</name>
</gene>
<proteinExistence type="predicted"/>
<dbReference type="RefSeq" id="WP_332291290.1">
    <property type="nucleotide sequence ID" value="NZ_JAZIBG010000036.1"/>
</dbReference>
<dbReference type="Proteomes" id="UP001336250">
    <property type="component" value="Unassembled WGS sequence"/>
</dbReference>